<feature type="non-terminal residue" evidence="2">
    <location>
        <position position="1"/>
    </location>
</feature>
<dbReference type="AlphaFoldDB" id="A0A7J7NHY3"/>
<feature type="region of interest" description="Disordered" evidence="1">
    <location>
        <begin position="205"/>
        <end position="245"/>
    </location>
</feature>
<dbReference type="OrthoDB" id="1297232at2759"/>
<evidence type="ECO:0000256" key="1">
    <source>
        <dbReference type="SAM" id="MobiDB-lite"/>
    </source>
</evidence>
<evidence type="ECO:0000313" key="3">
    <source>
        <dbReference type="Proteomes" id="UP000541444"/>
    </source>
</evidence>
<organism evidence="2 3">
    <name type="scientific">Kingdonia uniflora</name>
    <dbReference type="NCBI Taxonomy" id="39325"/>
    <lineage>
        <taxon>Eukaryota</taxon>
        <taxon>Viridiplantae</taxon>
        <taxon>Streptophyta</taxon>
        <taxon>Embryophyta</taxon>
        <taxon>Tracheophyta</taxon>
        <taxon>Spermatophyta</taxon>
        <taxon>Magnoliopsida</taxon>
        <taxon>Ranunculales</taxon>
        <taxon>Circaeasteraceae</taxon>
        <taxon>Kingdonia</taxon>
    </lineage>
</organism>
<name>A0A7J7NHY3_9MAGN</name>
<sequence>KHDDFLKSGKLSVGKGINYKIPSEEEFIPWVKQQLKIDENGNDFKDIVGGIICFAMRVSFAGLMLRGIWMIKLTTSGWNKNWMRTCWSPESDTRDPSFQPKIYAFSISDVPSELGPNVVTGFKYSFPDPGVGRFGESQHNRVSRRVIGFQVLSPNFFWLFDDPPEVLGHQGLVMVHNCTDALTPILVLNTIVRCMAHHNPFNNLQSTGDDSNTADTGNNSSSNPSSKKKRGLARGNNPGDVKASPVPKFVPREDWVKFADYCNSEKFMFYLTNFRLKSKRNKENRAKLIALCTLGRTSMPITRHKLAEERGVTNEEIGRVKVYIPAHTKKDKTIQCPDVIVSISPLTLKYS</sequence>
<dbReference type="InterPro" id="IPR004252">
    <property type="entry name" value="Probable_transposase_24"/>
</dbReference>
<dbReference type="Pfam" id="PF03004">
    <property type="entry name" value="Transposase_24"/>
    <property type="match status" value="1"/>
</dbReference>
<reference evidence="2 3" key="1">
    <citation type="journal article" date="2020" name="IScience">
        <title>Genome Sequencing of the Endangered Kingdonia uniflora (Circaeasteraceae, Ranunculales) Reveals Potential Mechanisms of Evolutionary Specialization.</title>
        <authorList>
            <person name="Sun Y."/>
            <person name="Deng T."/>
            <person name="Zhang A."/>
            <person name="Moore M.J."/>
            <person name="Landis J.B."/>
            <person name="Lin N."/>
            <person name="Zhang H."/>
            <person name="Zhang X."/>
            <person name="Huang J."/>
            <person name="Zhang X."/>
            <person name="Sun H."/>
            <person name="Wang H."/>
        </authorList>
    </citation>
    <scope>NUCLEOTIDE SEQUENCE [LARGE SCALE GENOMIC DNA]</scope>
    <source>
        <strain evidence="2">TB1705</strain>
        <tissue evidence="2">Leaf</tissue>
    </source>
</reference>
<comment type="caution">
    <text evidence="2">The sequence shown here is derived from an EMBL/GenBank/DDBJ whole genome shotgun (WGS) entry which is preliminary data.</text>
</comment>
<accession>A0A7J7NHY3</accession>
<dbReference type="EMBL" id="JACGCM010000779">
    <property type="protein sequence ID" value="KAF6166767.1"/>
    <property type="molecule type" value="Genomic_DNA"/>
</dbReference>
<gene>
    <name evidence="2" type="ORF">GIB67_005643</name>
</gene>
<keyword evidence="3" id="KW-1185">Reference proteome</keyword>
<protein>
    <submittedName>
        <fullName evidence="2">Uncharacterized protein</fullName>
    </submittedName>
</protein>
<feature type="compositionally biased region" description="Polar residues" evidence="1">
    <location>
        <begin position="205"/>
        <end position="217"/>
    </location>
</feature>
<evidence type="ECO:0000313" key="2">
    <source>
        <dbReference type="EMBL" id="KAF6166767.1"/>
    </source>
</evidence>
<proteinExistence type="predicted"/>
<dbReference type="Proteomes" id="UP000541444">
    <property type="component" value="Unassembled WGS sequence"/>
</dbReference>